<proteinExistence type="inferred from homology"/>
<feature type="domain" description="LysR substrate-binding" evidence="2">
    <location>
        <begin position="37"/>
        <end position="104"/>
    </location>
</feature>
<dbReference type="EMBL" id="CABPSP010000006">
    <property type="protein sequence ID" value="VVE66757.1"/>
    <property type="molecule type" value="Genomic_DNA"/>
</dbReference>
<dbReference type="SUPFAM" id="SSF53850">
    <property type="entry name" value="Periplasmic binding protein-like II"/>
    <property type="match status" value="1"/>
</dbReference>
<dbReference type="Pfam" id="PF03466">
    <property type="entry name" value="LysR_substrate"/>
    <property type="match status" value="1"/>
</dbReference>
<dbReference type="OrthoDB" id="8705920at2"/>
<keyword evidence="4" id="KW-1185">Reference proteome</keyword>
<evidence type="ECO:0000259" key="2">
    <source>
        <dbReference type="Pfam" id="PF03466"/>
    </source>
</evidence>
<dbReference type="PANTHER" id="PTHR30537">
    <property type="entry name" value="HTH-TYPE TRANSCRIPTIONAL REGULATOR"/>
    <property type="match status" value="1"/>
</dbReference>
<evidence type="ECO:0000256" key="1">
    <source>
        <dbReference type="ARBA" id="ARBA00009437"/>
    </source>
</evidence>
<dbReference type="RefSeq" id="WP_150738355.1">
    <property type="nucleotide sequence ID" value="NZ_CABPSP010000006.1"/>
</dbReference>
<protein>
    <submittedName>
        <fullName evidence="3">LysR family transcriptional regulator</fullName>
    </submittedName>
</protein>
<evidence type="ECO:0000313" key="4">
    <source>
        <dbReference type="Proteomes" id="UP000383122"/>
    </source>
</evidence>
<dbReference type="AlphaFoldDB" id="A0A5E5A124"/>
<comment type="similarity">
    <text evidence="1">Belongs to the LysR transcriptional regulatory family.</text>
</comment>
<name>A0A5E5A124_9BURK</name>
<evidence type="ECO:0000313" key="3">
    <source>
        <dbReference type="EMBL" id="VVE66757.1"/>
    </source>
</evidence>
<reference evidence="3 4" key="1">
    <citation type="submission" date="2019-08" db="EMBL/GenBank/DDBJ databases">
        <authorList>
            <person name="Peeters C."/>
        </authorList>
    </citation>
    <scope>NUCLEOTIDE SEQUENCE [LARGE SCALE GENOMIC DNA]</scope>
    <source>
        <strain evidence="3 4">LMG 31117</strain>
    </source>
</reference>
<dbReference type="Proteomes" id="UP000383122">
    <property type="component" value="Unassembled WGS sequence"/>
</dbReference>
<gene>
    <name evidence="3" type="ORF">PAN31117_02377</name>
</gene>
<dbReference type="Gene3D" id="3.40.190.290">
    <property type="match status" value="1"/>
</dbReference>
<organism evidence="3 4">
    <name type="scientific">Pandoraea anapnoica</name>
    <dbReference type="NCBI Taxonomy" id="2508301"/>
    <lineage>
        <taxon>Bacteria</taxon>
        <taxon>Pseudomonadati</taxon>
        <taxon>Pseudomonadota</taxon>
        <taxon>Betaproteobacteria</taxon>
        <taxon>Burkholderiales</taxon>
        <taxon>Burkholderiaceae</taxon>
        <taxon>Pandoraea</taxon>
    </lineage>
</organism>
<dbReference type="InterPro" id="IPR058163">
    <property type="entry name" value="LysR-type_TF_proteobact-type"/>
</dbReference>
<accession>A0A5E5A124</accession>
<sequence length="120" mass="13489">MWRLTSVTGSFFVLLGTMMYWRESTGPMSRKIVRCKAILDTVLAGQGIALLSDWLVAEHLTADQLEQVLPDVRTHGFPIHAVWQKNQLLSAKVRHVVDLLAARFSPDAPWEAVSCKSSQR</sequence>
<dbReference type="PANTHER" id="PTHR30537:SF5">
    <property type="entry name" value="HTH-TYPE TRANSCRIPTIONAL ACTIVATOR TTDR-RELATED"/>
    <property type="match status" value="1"/>
</dbReference>
<dbReference type="InterPro" id="IPR005119">
    <property type="entry name" value="LysR_subst-bd"/>
</dbReference>